<dbReference type="SUPFAM" id="SSF51735">
    <property type="entry name" value="NAD(P)-binding Rossmann-fold domains"/>
    <property type="match status" value="1"/>
</dbReference>
<evidence type="ECO:0000256" key="2">
    <source>
        <dbReference type="ARBA" id="ARBA00023002"/>
    </source>
</evidence>
<evidence type="ECO:0000313" key="5">
    <source>
        <dbReference type="EMBL" id="QNE21069.1"/>
    </source>
</evidence>
<feature type="domain" description="GFO/IDH/MocA-like oxidoreductase" evidence="4">
    <location>
        <begin position="126"/>
        <end position="246"/>
    </location>
</feature>
<name>A0A7G6X4A4_9ACTN</name>
<gene>
    <name evidence="5" type="ORF">F1D05_28110</name>
</gene>
<evidence type="ECO:0000313" key="6">
    <source>
        <dbReference type="Proteomes" id="UP000515563"/>
    </source>
</evidence>
<dbReference type="RefSeq" id="WP_185443474.1">
    <property type="nucleotide sequence ID" value="NZ_CP043661.1"/>
</dbReference>
<comment type="similarity">
    <text evidence="1">Belongs to the Gfo/Idh/MocA family.</text>
</comment>
<organism evidence="5 6">
    <name type="scientific">Kribbella qitaiheensis</name>
    <dbReference type="NCBI Taxonomy" id="1544730"/>
    <lineage>
        <taxon>Bacteria</taxon>
        <taxon>Bacillati</taxon>
        <taxon>Actinomycetota</taxon>
        <taxon>Actinomycetes</taxon>
        <taxon>Propionibacteriales</taxon>
        <taxon>Kribbellaceae</taxon>
        <taxon>Kribbella</taxon>
    </lineage>
</organism>
<dbReference type="GO" id="GO:0000166">
    <property type="term" value="F:nucleotide binding"/>
    <property type="evidence" value="ECO:0007669"/>
    <property type="project" value="InterPro"/>
</dbReference>
<dbReference type="Gene3D" id="3.30.360.10">
    <property type="entry name" value="Dihydrodipicolinate Reductase, domain 2"/>
    <property type="match status" value="1"/>
</dbReference>
<feature type="domain" description="Gfo/Idh/MocA-like oxidoreductase N-terminal" evidence="3">
    <location>
        <begin position="1"/>
        <end position="118"/>
    </location>
</feature>
<dbReference type="Pfam" id="PF22725">
    <property type="entry name" value="GFO_IDH_MocA_C3"/>
    <property type="match status" value="1"/>
</dbReference>
<dbReference type="Proteomes" id="UP000515563">
    <property type="component" value="Chromosome"/>
</dbReference>
<dbReference type="SUPFAM" id="SSF55347">
    <property type="entry name" value="Glyceraldehyde-3-phosphate dehydrogenase-like, C-terminal domain"/>
    <property type="match status" value="1"/>
</dbReference>
<dbReference type="InterPro" id="IPR000683">
    <property type="entry name" value="Gfo/Idh/MocA-like_OxRdtase_N"/>
</dbReference>
<keyword evidence="6" id="KW-1185">Reference proteome</keyword>
<dbReference type="InterPro" id="IPR055170">
    <property type="entry name" value="GFO_IDH_MocA-like_dom"/>
</dbReference>
<dbReference type="InterPro" id="IPR036291">
    <property type="entry name" value="NAD(P)-bd_dom_sf"/>
</dbReference>
<evidence type="ECO:0000259" key="4">
    <source>
        <dbReference type="Pfam" id="PF22725"/>
    </source>
</evidence>
<dbReference type="Gene3D" id="3.40.50.720">
    <property type="entry name" value="NAD(P)-binding Rossmann-like Domain"/>
    <property type="match status" value="1"/>
</dbReference>
<accession>A0A7G6X4A4</accession>
<keyword evidence="2" id="KW-0560">Oxidoreductase</keyword>
<protein>
    <submittedName>
        <fullName evidence="5">Dehydrogenase</fullName>
    </submittedName>
</protein>
<reference evidence="5 6" key="2">
    <citation type="journal article" date="2020" name="Microbiol. Resour. Announc.">
        <title>Antarctic desert soil bacteria exhibit high novel natural product potential, evaluated through long-read genome sequencing and comparative genomics.</title>
        <authorList>
            <person name="Benaud N."/>
            <person name="Edwards R.J."/>
            <person name="Amos T.G."/>
            <person name="D'Agostino P.M."/>
            <person name="Gutierrez-Chavez C."/>
            <person name="Montgomery K."/>
            <person name="Nicetic I."/>
            <person name="Ferrari B.C."/>
        </authorList>
    </citation>
    <scope>NUCLEOTIDE SEQUENCE [LARGE SCALE GENOMIC DNA]</scope>
    <source>
        <strain evidence="5 6">SPB151</strain>
    </source>
</reference>
<evidence type="ECO:0000256" key="1">
    <source>
        <dbReference type="ARBA" id="ARBA00010928"/>
    </source>
</evidence>
<evidence type="ECO:0000259" key="3">
    <source>
        <dbReference type="Pfam" id="PF01408"/>
    </source>
</evidence>
<dbReference type="Pfam" id="PF01408">
    <property type="entry name" value="GFO_IDH_MocA"/>
    <property type="match status" value="1"/>
</dbReference>
<dbReference type="AlphaFoldDB" id="A0A7G6X4A4"/>
<dbReference type="KEGG" id="kqi:F1D05_28110"/>
<dbReference type="GO" id="GO:0016491">
    <property type="term" value="F:oxidoreductase activity"/>
    <property type="evidence" value="ECO:0007669"/>
    <property type="project" value="UniProtKB-KW"/>
</dbReference>
<reference evidence="6" key="1">
    <citation type="submission" date="2019-09" db="EMBL/GenBank/DDBJ databases">
        <title>Antimicrobial potential of Antarctic Bacteria.</title>
        <authorList>
            <person name="Benaud N."/>
            <person name="Edwards R.J."/>
            <person name="Ferrari B.C."/>
        </authorList>
    </citation>
    <scope>NUCLEOTIDE SEQUENCE [LARGE SCALE GENOMIC DNA]</scope>
    <source>
        <strain evidence="6">SPB151</strain>
    </source>
</reference>
<sequence>MRIGLVGAGRIGAFHAATLKGLPAVDQVVVTDVDASRAELVAKDLGLEFAADVDQLLSSGLDGVVITAATSAHAALIGKAVAAGIPTFCEKPVALDLAETQQVVALVEASGVPVHIGFQRRFDLGYQAAAEQVRSGALGFIHHIRANTNDAFPPPQEYIPTSGGFFRDCTVHDFDILRFVTGREVVSVFATGANRGEAFFGEYGDVDAAAALLTLDDGTFVSVSGTRYNAAGHDVRMEVLGSLGSVAVGLDEHTALKSAEAGVSFPGGEPHATFMDRFRPAYVAELTAFTEVVAGSREVPCTVRDALQAFRTADACELSRRENRVVLLEEIGA</sequence>
<dbReference type="PANTHER" id="PTHR42840">
    <property type="entry name" value="NAD(P)-BINDING ROSSMANN-FOLD SUPERFAMILY PROTEIN-RELATED"/>
    <property type="match status" value="1"/>
</dbReference>
<dbReference type="EMBL" id="CP043661">
    <property type="protein sequence ID" value="QNE21069.1"/>
    <property type="molecule type" value="Genomic_DNA"/>
</dbReference>
<dbReference type="PANTHER" id="PTHR42840:SF3">
    <property type="entry name" value="BINDING ROSSMANN FOLD OXIDOREDUCTASE, PUTATIVE (AFU_ORTHOLOGUE AFUA_2G10240)-RELATED"/>
    <property type="match status" value="1"/>
</dbReference>
<proteinExistence type="inferred from homology"/>